<dbReference type="GO" id="GO:0002100">
    <property type="term" value="P:tRNA wobble adenosine to inosine editing"/>
    <property type="evidence" value="ECO:0007669"/>
    <property type="project" value="UniProtKB-UniRule"/>
</dbReference>
<name>A0A4P7P0Y7_9GAMM</name>
<dbReference type="EC" id="3.5.4.33" evidence="8"/>
<dbReference type="Gene3D" id="3.40.140.10">
    <property type="entry name" value="Cytidine Deaminase, domain 2"/>
    <property type="match status" value="1"/>
</dbReference>
<dbReference type="EMBL" id="CP032096">
    <property type="protein sequence ID" value="QBZ83646.1"/>
    <property type="molecule type" value="Genomic_DNA"/>
</dbReference>
<dbReference type="InterPro" id="IPR028883">
    <property type="entry name" value="tRNA_aden_deaminase"/>
</dbReference>
<dbReference type="InterPro" id="IPR016192">
    <property type="entry name" value="APOBEC/CMP_deaminase_Zn-bd"/>
</dbReference>
<dbReference type="OrthoDB" id="9802676at2"/>
<evidence type="ECO:0000256" key="2">
    <source>
        <dbReference type="ARBA" id="ARBA00011738"/>
    </source>
</evidence>
<evidence type="ECO:0000256" key="8">
    <source>
        <dbReference type="HAMAP-Rule" id="MF_00972"/>
    </source>
</evidence>
<evidence type="ECO:0000256" key="5">
    <source>
        <dbReference type="ARBA" id="ARBA00022801"/>
    </source>
</evidence>
<dbReference type="RefSeq" id="WP_135796245.1">
    <property type="nucleotide sequence ID" value="NZ_CP032096.1"/>
</dbReference>
<keyword evidence="3 8" id="KW-0819">tRNA processing</keyword>
<dbReference type="Pfam" id="PF00383">
    <property type="entry name" value="dCMP_cyt_deam_1"/>
    <property type="match status" value="1"/>
</dbReference>
<dbReference type="InterPro" id="IPR016193">
    <property type="entry name" value="Cytidine_deaminase-like"/>
</dbReference>
<dbReference type="PROSITE" id="PS00903">
    <property type="entry name" value="CYT_DCMP_DEAMINASES_1"/>
    <property type="match status" value="1"/>
</dbReference>
<gene>
    <name evidence="8 10" type="primary">tadA</name>
    <name evidence="10" type="ORF">GHNINEIG_01707</name>
</gene>
<comment type="subunit">
    <text evidence="2 8">Homodimer.</text>
</comment>
<evidence type="ECO:0000256" key="4">
    <source>
        <dbReference type="ARBA" id="ARBA00022723"/>
    </source>
</evidence>
<comment type="catalytic activity">
    <reaction evidence="7 8">
        <text>adenosine(34) in tRNA + H2O + H(+) = inosine(34) in tRNA + NH4(+)</text>
        <dbReference type="Rhea" id="RHEA:43168"/>
        <dbReference type="Rhea" id="RHEA-COMP:10373"/>
        <dbReference type="Rhea" id="RHEA-COMP:10374"/>
        <dbReference type="ChEBI" id="CHEBI:15377"/>
        <dbReference type="ChEBI" id="CHEBI:15378"/>
        <dbReference type="ChEBI" id="CHEBI:28938"/>
        <dbReference type="ChEBI" id="CHEBI:74411"/>
        <dbReference type="ChEBI" id="CHEBI:82852"/>
        <dbReference type="EC" id="3.5.4.33"/>
    </reaction>
</comment>
<dbReference type="FunFam" id="3.40.140.10:FF:000005">
    <property type="entry name" value="tRNA-specific adenosine deaminase"/>
    <property type="match status" value="1"/>
</dbReference>
<dbReference type="PROSITE" id="PS51747">
    <property type="entry name" value="CYT_DCMP_DEAMINASES_2"/>
    <property type="match status" value="1"/>
</dbReference>
<keyword evidence="5 8" id="KW-0378">Hydrolase</keyword>
<organism evidence="10 11">
    <name type="scientific">Hydrogenovibrio crunogenus</name>
    <dbReference type="NCBI Taxonomy" id="39765"/>
    <lineage>
        <taxon>Bacteria</taxon>
        <taxon>Pseudomonadati</taxon>
        <taxon>Pseudomonadota</taxon>
        <taxon>Gammaproteobacteria</taxon>
        <taxon>Thiotrichales</taxon>
        <taxon>Piscirickettsiaceae</taxon>
        <taxon>Hydrogenovibrio</taxon>
    </lineage>
</organism>
<comment type="similarity">
    <text evidence="1">Belongs to the cytidine and deoxycytidylate deaminase family. ADAT2 subfamily.</text>
</comment>
<evidence type="ECO:0000256" key="3">
    <source>
        <dbReference type="ARBA" id="ARBA00022694"/>
    </source>
</evidence>
<dbReference type="GO" id="GO:0052717">
    <property type="term" value="F:tRNA-specific adenosine-34 deaminase activity"/>
    <property type="evidence" value="ECO:0007669"/>
    <property type="project" value="UniProtKB-UniRule"/>
</dbReference>
<dbReference type="GO" id="GO:0008270">
    <property type="term" value="F:zinc ion binding"/>
    <property type="evidence" value="ECO:0007669"/>
    <property type="project" value="UniProtKB-UniRule"/>
</dbReference>
<comment type="cofactor">
    <cofactor evidence="8">
        <name>Zn(2+)</name>
        <dbReference type="ChEBI" id="CHEBI:29105"/>
    </cofactor>
    <text evidence="8">Binds 1 zinc ion per subunit.</text>
</comment>
<dbReference type="PANTHER" id="PTHR11079:SF202">
    <property type="entry name" value="TRNA-SPECIFIC ADENOSINE DEAMINASE"/>
    <property type="match status" value="1"/>
</dbReference>
<keyword evidence="6 8" id="KW-0862">Zinc</keyword>
<evidence type="ECO:0000256" key="6">
    <source>
        <dbReference type="ARBA" id="ARBA00022833"/>
    </source>
</evidence>
<dbReference type="CDD" id="cd01285">
    <property type="entry name" value="nucleoside_deaminase"/>
    <property type="match status" value="1"/>
</dbReference>
<feature type="binding site" evidence="8">
    <location>
        <position position="63"/>
    </location>
    <ligand>
        <name>Zn(2+)</name>
        <dbReference type="ChEBI" id="CHEBI:29105"/>
        <note>catalytic</note>
    </ligand>
</feature>
<evidence type="ECO:0000313" key="11">
    <source>
        <dbReference type="Proteomes" id="UP000296201"/>
    </source>
</evidence>
<dbReference type="SUPFAM" id="SSF53927">
    <property type="entry name" value="Cytidine deaminase-like"/>
    <property type="match status" value="1"/>
</dbReference>
<evidence type="ECO:0000259" key="9">
    <source>
        <dbReference type="PROSITE" id="PS51747"/>
    </source>
</evidence>
<feature type="domain" description="CMP/dCMP-type deaminase" evidence="9">
    <location>
        <begin position="12"/>
        <end position="123"/>
    </location>
</feature>
<keyword evidence="4 8" id="KW-0479">Metal-binding</keyword>
<protein>
    <recommendedName>
        <fullName evidence="8">tRNA-specific adenosine deaminase</fullName>
        <ecNumber evidence="8">3.5.4.33</ecNumber>
    </recommendedName>
</protein>
<feature type="active site" description="Proton donor" evidence="8">
    <location>
        <position position="65"/>
    </location>
</feature>
<dbReference type="HAMAP" id="MF_00972">
    <property type="entry name" value="tRNA_aden_deaminase"/>
    <property type="match status" value="1"/>
</dbReference>
<dbReference type="Proteomes" id="UP000296201">
    <property type="component" value="Chromosome"/>
</dbReference>
<accession>A0A4P7P0Y7</accession>
<feature type="binding site" evidence="8">
    <location>
        <position position="96"/>
    </location>
    <ligand>
        <name>Zn(2+)</name>
        <dbReference type="ChEBI" id="CHEBI:29105"/>
        <note>catalytic</note>
    </ligand>
</feature>
<dbReference type="InterPro" id="IPR002125">
    <property type="entry name" value="CMP_dCMP_dom"/>
</dbReference>
<dbReference type="NCBIfam" id="NF008113">
    <property type="entry name" value="PRK10860.1"/>
    <property type="match status" value="1"/>
</dbReference>
<evidence type="ECO:0000256" key="7">
    <source>
        <dbReference type="ARBA" id="ARBA00048045"/>
    </source>
</evidence>
<evidence type="ECO:0000313" key="10">
    <source>
        <dbReference type="EMBL" id="QBZ83646.1"/>
    </source>
</evidence>
<keyword evidence="11" id="KW-1185">Reference proteome</keyword>
<proteinExistence type="inferred from homology"/>
<reference evidence="10 11" key="1">
    <citation type="submission" date="2018-08" db="EMBL/GenBank/DDBJ databases">
        <title>Horizontal acquisition of hydrogen conversion ability and other habitat adaptations in Hydrogenovibrio crunogenus strains.</title>
        <authorList>
            <person name="Gonnella G."/>
            <person name="Adam N."/>
            <person name="Perner M."/>
        </authorList>
    </citation>
    <scope>NUCLEOTIDE SEQUENCE [LARGE SCALE GENOMIC DNA]</scope>
    <source>
        <strain evidence="10 11">SP-41</strain>
    </source>
</reference>
<dbReference type="AlphaFoldDB" id="A0A4P7P0Y7"/>
<dbReference type="PANTHER" id="PTHR11079">
    <property type="entry name" value="CYTOSINE DEAMINASE FAMILY MEMBER"/>
    <property type="match status" value="1"/>
</dbReference>
<comment type="function">
    <text evidence="8">Catalyzes the deamination of adenosine to inosine at the wobble position 34 of tRNA(Arg2).</text>
</comment>
<feature type="binding site" evidence="8">
    <location>
        <position position="93"/>
    </location>
    <ligand>
        <name>Zn(2+)</name>
        <dbReference type="ChEBI" id="CHEBI:29105"/>
        <note>catalytic</note>
    </ligand>
</feature>
<evidence type="ECO:0000256" key="1">
    <source>
        <dbReference type="ARBA" id="ARBA00010669"/>
    </source>
</evidence>
<sequence>MLTVSETLSASEQDVFWMTHAMSLAKKAEQQGEIPVGAVLVKDFELIAEGWNQTIQTHDPTAHAEVVALRKAGAEEENYRLNDLTLYVTLEPCPMCAGAMVHARLKRLVIAAKDFRTGAAGSLINLVQEPRLNHQVKTDFGVLESEASEMLSGFFRRRRLEKKKAR</sequence>